<evidence type="ECO:0000313" key="1">
    <source>
        <dbReference type="EMBL" id="CAK9105785.1"/>
    </source>
</evidence>
<reference evidence="1 2" key="1">
    <citation type="submission" date="2024-02" db="EMBL/GenBank/DDBJ databases">
        <authorList>
            <person name="Chen Y."/>
            <person name="Shah S."/>
            <person name="Dougan E. K."/>
            <person name="Thang M."/>
            <person name="Chan C."/>
        </authorList>
    </citation>
    <scope>NUCLEOTIDE SEQUENCE [LARGE SCALE GENOMIC DNA]</scope>
</reference>
<proteinExistence type="predicted"/>
<evidence type="ECO:0000313" key="2">
    <source>
        <dbReference type="Proteomes" id="UP001642464"/>
    </source>
</evidence>
<dbReference type="Gene3D" id="3.90.550.10">
    <property type="entry name" value="Spore Coat Polysaccharide Biosynthesis Protein SpsA, Chain A"/>
    <property type="match status" value="1"/>
</dbReference>
<accession>A0ABP0S0D4</accession>
<dbReference type="InterPro" id="IPR029044">
    <property type="entry name" value="Nucleotide-diphossugar_trans"/>
</dbReference>
<dbReference type="Pfam" id="PF01501">
    <property type="entry name" value="Glyco_transf_8"/>
    <property type="match status" value="1"/>
</dbReference>
<gene>
    <name evidence="1" type="ORF">SCF082_LOCUS49306</name>
</gene>
<dbReference type="InterPro" id="IPR050587">
    <property type="entry name" value="GNT1/Glycosyltrans_8"/>
</dbReference>
<dbReference type="EMBL" id="CAXAMM010042618">
    <property type="protein sequence ID" value="CAK9105785.1"/>
    <property type="molecule type" value="Genomic_DNA"/>
</dbReference>
<dbReference type="PANTHER" id="PTHR11183">
    <property type="entry name" value="GLYCOGENIN SUBFAMILY MEMBER"/>
    <property type="match status" value="1"/>
</dbReference>
<protein>
    <submittedName>
        <fullName evidence="1">Uncharacterized protein R707</fullName>
    </submittedName>
</protein>
<keyword evidence="2" id="KW-1185">Reference proteome</keyword>
<sequence>MKADNLDACGLIALWRGAWQIYRQLVGRKRPCLRITSPCHTSVQWAEPGPSWERQRADQLDEIEDEATWAGFCSCCKRPLTLTLTSPPQPVAKKPKQDPARSRFAYVVCLWGTNPEHVLGAMVLSYSLRRTQTQNDLVLLHTSDVPAEAVELLKRSGWLPRQVEYVEAVSSLYTVKEGRFLDVFTKLRVFGLVEYEKVLLMDADLLVCSNVDSLFELNAPAAMARGPWSGYHHGERMNGSYFFGGARIGSYGWHQSSGINAGVMLLKPDLRTLDECLAEVADEHHPEHIQGNGPEQDYLSRYFARDWSHIDVTFNFQLHQMYYALSPECVESADRAEFFGCPEKVKIFHYSSDPKPWARLLDPLYATFTEEEWLQEVLATFTGYRAWVLKEEWAIEREGDRSGVICSDGKLFKALGWEKRIELEEGEEKEVWQRAKGEEFHIPEKAIRGAEEVTRTSLKLWEEAYRGLACELADEELAKTVAANRTKVPPTSKWTWSQGWWVNAEPTKRLSSFCSWLDGPEVLLSFGSQVLLNICSSGVHVAVLGPEGPEIEVKSFNASDVEEAKAWASALPEGRHCVLAAAGEDLLTLGVLSEAGLGCPAAMPPACRVACAAGKSHNPWQEAHAGWDYASASIK</sequence>
<name>A0ABP0S0D4_9DINO</name>
<organism evidence="1 2">
    <name type="scientific">Durusdinium trenchii</name>
    <dbReference type="NCBI Taxonomy" id="1381693"/>
    <lineage>
        <taxon>Eukaryota</taxon>
        <taxon>Sar</taxon>
        <taxon>Alveolata</taxon>
        <taxon>Dinophyceae</taxon>
        <taxon>Suessiales</taxon>
        <taxon>Symbiodiniaceae</taxon>
        <taxon>Durusdinium</taxon>
    </lineage>
</organism>
<dbReference type="InterPro" id="IPR002495">
    <property type="entry name" value="Glyco_trans_8"/>
</dbReference>
<dbReference type="Proteomes" id="UP001642464">
    <property type="component" value="Unassembled WGS sequence"/>
</dbReference>
<dbReference type="SUPFAM" id="SSF53448">
    <property type="entry name" value="Nucleotide-diphospho-sugar transferases"/>
    <property type="match status" value="1"/>
</dbReference>
<comment type="caution">
    <text evidence="1">The sequence shown here is derived from an EMBL/GenBank/DDBJ whole genome shotgun (WGS) entry which is preliminary data.</text>
</comment>